<dbReference type="EMBL" id="CP071796">
    <property type="protein sequence ID" value="QTD44840.1"/>
    <property type="molecule type" value="Genomic_DNA"/>
</dbReference>
<sequence length="124" mass="12838">MNAPEKTLSPLALAAAAQALHTLRPGQALTLRPRRAGELCIERGGAWATFDVPARGAPRAPLGDLHLPAGTRLALAAGQRLVIEPIADRGGHAQPLVWCWRPCAPARAQPTPRCAPALGAAAPA</sequence>
<gene>
    <name evidence="1" type="ORF">J1M35_17575</name>
</gene>
<dbReference type="RefSeq" id="WP_208008467.1">
    <property type="nucleotide sequence ID" value="NZ_CP071796.1"/>
</dbReference>
<accession>A0A975CEB9</accession>
<dbReference type="InterPro" id="IPR021317">
    <property type="entry name" value="DUF2917"/>
</dbReference>
<protein>
    <submittedName>
        <fullName evidence="1">DUF2917 domain-containing protein</fullName>
    </submittedName>
</protein>
<organism evidence="1 2">
    <name type="scientific">Ottowia testudinis</name>
    <dbReference type="NCBI Taxonomy" id="2816950"/>
    <lineage>
        <taxon>Bacteria</taxon>
        <taxon>Pseudomonadati</taxon>
        <taxon>Pseudomonadota</taxon>
        <taxon>Betaproteobacteria</taxon>
        <taxon>Burkholderiales</taxon>
        <taxon>Comamonadaceae</taxon>
        <taxon>Ottowia</taxon>
    </lineage>
</organism>
<name>A0A975CEB9_9BURK</name>
<keyword evidence="2" id="KW-1185">Reference proteome</keyword>
<evidence type="ECO:0000313" key="1">
    <source>
        <dbReference type="EMBL" id="QTD44840.1"/>
    </source>
</evidence>
<reference evidence="1" key="1">
    <citation type="submission" date="2021-03" db="EMBL/GenBank/DDBJ databases">
        <title>Ottowia sp. 27C isolated from the cloaca of a Giant Asian pond turtle (Heosemys grandis).</title>
        <authorList>
            <person name="Spergser J."/>
            <person name="Busse H.-J."/>
        </authorList>
    </citation>
    <scope>NUCLEOTIDE SEQUENCE</scope>
    <source>
        <strain evidence="1">27C</strain>
    </source>
</reference>
<dbReference type="Pfam" id="PF11142">
    <property type="entry name" value="DUF2917"/>
    <property type="match status" value="1"/>
</dbReference>
<dbReference type="AlphaFoldDB" id="A0A975CEB9"/>
<dbReference type="KEGG" id="otd:J1M35_17575"/>
<proteinExistence type="predicted"/>
<dbReference type="Proteomes" id="UP000663903">
    <property type="component" value="Chromosome"/>
</dbReference>
<evidence type="ECO:0000313" key="2">
    <source>
        <dbReference type="Proteomes" id="UP000663903"/>
    </source>
</evidence>